<sequence>MKRWGSRLLCVFVWGAAMAAQAGTLTVSAIDSHGHAVGDAVISIDRANPPAAASTHYVDQKAETFIPYVEVMHPGDSVVFRNSDNTRHHVYSFSPLAAFQFILSPGESSAPVLLDHTGIIAVGCNIHDRMIAYLVVTADQSQVTSKQGKARFDGLPPGRYTVRIWHPQLSPGHAPASVTVDVPAEGAAPALPFTLRLLPDPRGSADREQLDY</sequence>
<dbReference type="RefSeq" id="WP_284331320.1">
    <property type="nucleotide sequence ID" value="NZ_BSOA01000012.1"/>
</dbReference>
<comment type="caution">
    <text evidence="2">The sequence shown here is derived from an EMBL/GenBank/DDBJ whole genome shotgun (WGS) entry which is preliminary data.</text>
</comment>
<name>A0ABQ5XB82_9GAMM</name>
<gene>
    <name evidence="2" type="ORF">GCM10007898_14440</name>
</gene>
<evidence type="ECO:0000313" key="3">
    <source>
        <dbReference type="Proteomes" id="UP001156627"/>
    </source>
</evidence>
<dbReference type="SUPFAM" id="SSF49452">
    <property type="entry name" value="Starch-binding domain-like"/>
    <property type="match status" value="1"/>
</dbReference>
<accession>A0ABQ5XB82</accession>
<keyword evidence="1" id="KW-0732">Signal</keyword>
<evidence type="ECO:0000313" key="2">
    <source>
        <dbReference type="EMBL" id="GLQ87876.1"/>
    </source>
</evidence>
<dbReference type="EMBL" id="BSOA01000012">
    <property type="protein sequence ID" value="GLQ87876.1"/>
    <property type="molecule type" value="Genomic_DNA"/>
</dbReference>
<dbReference type="SUPFAM" id="SSF49503">
    <property type="entry name" value="Cupredoxins"/>
    <property type="match status" value="1"/>
</dbReference>
<dbReference type="InterPro" id="IPR008972">
    <property type="entry name" value="Cupredoxin"/>
</dbReference>
<protein>
    <submittedName>
        <fullName evidence="2">Methylamine utilization protein</fullName>
    </submittedName>
</protein>
<dbReference type="InterPro" id="IPR013784">
    <property type="entry name" value="Carb-bd-like_fold"/>
</dbReference>
<feature type="signal peptide" evidence="1">
    <location>
        <begin position="1"/>
        <end position="22"/>
    </location>
</feature>
<dbReference type="Proteomes" id="UP001156627">
    <property type="component" value="Unassembled WGS sequence"/>
</dbReference>
<organism evidence="2 3">
    <name type="scientific">Dyella flagellata</name>
    <dbReference type="NCBI Taxonomy" id="1867833"/>
    <lineage>
        <taxon>Bacteria</taxon>
        <taxon>Pseudomonadati</taxon>
        <taxon>Pseudomonadota</taxon>
        <taxon>Gammaproteobacteria</taxon>
        <taxon>Lysobacterales</taxon>
        <taxon>Rhodanobacteraceae</taxon>
        <taxon>Dyella</taxon>
    </lineage>
</organism>
<dbReference type="Gene3D" id="2.60.40.420">
    <property type="entry name" value="Cupredoxins - blue copper proteins"/>
    <property type="match status" value="1"/>
</dbReference>
<feature type="chain" id="PRO_5045241984" evidence="1">
    <location>
        <begin position="23"/>
        <end position="212"/>
    </location>
</feature>
<keyword evidence="3" id="KW-1185">Reference proteome</keyword>
<reference evidence="3" key="1">
    <citation type="journal article" date="2019" name="Int. J. Syst. Evol. Microbiol.">
        <title>The Global Catalogue of Microorganisms (GCM) 10K type strain sequencing project: providing services to taxonomists for standard genome sequencing and annotation.</title>
        <authorList>
            <consortium name="The Broad Institute Genomics Platform"/>
            <consortium name="The Broad Institute Genome Sequencing Center for Infectious Disease"/>
            <person name="Wu L."/>
            <person name="Ma J."/>
        </authorList>
    </citation>
    <scope>NUCLEOTIDE SEQUENCE [LARGE SCALE GENOMIC DNA]</scope>
    <source>
        <strain evidence="3">NBRC 111981</strain>
    </source>
</reference>
<proteinExistence type="predicted"/>
<evidence type="ECO:0000256" key="1">
    <source>
        <dbReference type="SAM" id="SignalP"/>
    </source>
</evidence>